<dbReference type="AlphaFoldDB" id="A0A917I7J5"/>
<dbReference type="InterPro" id="IPR008278">
    <property type="entry name" value="4-PPantetheinyl_Trfase_dom"/>
</dbReference>
<comment type="caution">
    <text evidence="4">The sequence shown here is derived from an EMBL/GenBank/DDBJ whole genome shotgun (WGS) entry which is preliminary data.</text>
</comment>
<evidence type="ECO:0000256" key="1">
    <source>
        <dbReference type="ARBA" id="ARBA00010990"/>
    </source>
</evidence>
<feature type="domain" description="4'-phosphopantetheinyl transferase" evidence="3">
    <location>
        <begin position="116"/>
        <end position="180"/>
    </location>
</feature>
<dbReference type="GO" id="GO:0019878">
    <property type="term" value="P:lysine biosynthetic process via aminoadipic acid"/>
    <property type="evidence" value="ECO:0007669"/>
    <property type="project" value="TreeGrafter"/>
</dbReference>
<protein>
    <recommendedName>
        <fullName evidence="3">4'-phosphopantetheinyl transferase domain-containing protein</fullName>
    </recommendedName>
</protein>
<dbReference type="InterPro" id="IPR050559">
    <property type="entry name" value="P-Pant_transferase_sf"/>
</dbReference>
<comment type="similarity">
    <text evidence="1">Belongs to the P-Pant transferase superfamily. Gsp/Sfp/HetI/AcpT family.</text>
</comment>
<dbReference type="GO" id="GO:0000287">
    <property type="term" value="F:magnesium ion binding"/>
    <property type="evidence" value="ECO:0007669"/>
    <property type="project" value="InterPro"/>
</dbReference>
<dbReference type="PANTHER" id="PTHR12215:SF10">
    <property type="entry name" value="L-AMINOADIPATE-SEMIALDEHYDE DEHYDROGENASE-PHOSPHOPANTETHEINYL TRANSFERASE"/>
    <property type="match status" value="1"/>
</dbReference>
<dbReference type="EMBL" id="BMES01000001">
    <property type="protein sequence ID" value="GGH17779.1"/>
    <property type="molecule type" value="Genomic_DNA"/>
</dbReference>
<dbReference type="InterPro" id="IPR037143">
    <property type="entry name" value="4-PPantetheinyl_Trfase_dom_sf"/>
</dbReference>
<dbReference type="Proteomes" id="UP000603912">
    <property type="component" value="Unassembled WGS sequence"/>
</dbReference>
<proteinExistence type="inferred from homology"/>
<keyword evidence="5" id="KW-1185">Reference proteome</keyword>
<dbReference type="RefSeq" id="WP_188517420.1">
    <property type="nucleotide sequence ID" value="NZ_BMES01000001.1"/>
</dbReference>
<evidence type="ECO:0000313" key="4">
    <source>
        <dbReference type="EMBL" id="GGH17779.1"/>
    </source>
</evidence>
<evidence type="ECO:0000313" key="5">
    <source>
        <dbReference type="Proteomes" id="UP000603912"/>
    </source>
</evidence>
<dbReference type="GO" id="GO:0005829">
    <property type="term" value="C:cytosol"/>
    <property type="evidence" value="ECO:0007669"/>
    <property type="project" value="TreeGrafter"/>
</dbReference>
<gene>
    <name evidence="4" type="ORF">GCM10007036_19490</name>
</gene>
<accession>A0A917I7J5</accession>
<evidence type="ECO:0000259" key="3">
    <source>
        <dbReference type="Pfam" id="PF01648"/>
    </source>
</evidence>
<evidence type="ECO:0000256" key="2">
    <source>
        <dbReference type="ARBA" id="ARBA00022679"/>
    </source>
</evidence>
<reference evidence="4" key="1">
    <citation type="journal article" date="2014" name="Int. J. Syst. Evol. Microbiol.">
        <title>Complete genome sequence of Corynebacterium casei LMG S-19264T (=DSM 44701T), isolated from a smear-ripened cheese.</title>
        <authorList>
            <consortium name="US DOE Joint Genome Institute (JGI-PGF)"/>
            <person name="Walter F."/>
            <person name="Albersmeier A."/>
            <person name="Kalinowski J."/>
            <person name="Ruckert C."/>
        </authorList>
    </citation>
    <scope>NUCLEOTIDE SEQUENCE</scope>
    <source>
        <strain evidence="4">CGMCC 1.12214</strain>
    </source>
</reference>
<dbReference type="SUPFAM" id="SSF56214">
    <property type="entry name" value="4'-phosphopantetheinyl transferase"/>
    <property type="match status" value="2"/>
</dbReference>
<keyword evidence="2" id="KW-0808">Transferase</keyword>
<reference evidence="4" key="2">
    <citation type="submission" date="2020-09" db="EMBL/GenBank/DDBJ databases">
        <authorList>
            <person name="Sun Q."/>
            <person name="Zhou Y."/>
        </authorList>
    </citation>
    <scope>NUCLEOTIDE SEQUENCE</scope>
    <source>
        <strain evidence="4">CGMCC 1.12214</strain>
    </source>
</reference>
<organism evidence="4 5">
    <name type="scientific">Alsobacter metallidurans</name>
    <dbReference type="NCBI Taxonomy" id="340221"/>
    <lineage>
        <taxon>Bacteria</taxon>
        <taxon>Pseudomonadati</taxon>
        <taxon>Pseudomonadota</taxon>
        <taxon>Alphaproteobacteria</taxon>
        <taxon>Hyphomicrobiales</taxon>
        <taxon>Alsobacteraceae</taxon>
        <taxon>Alsobacter</taxon>
    </lineage>
</organism>
<dbReference type="Pfam" id="PF01648">
    <property type="entry name" value="ACPS"/>
    <property type="match status" value="1"/>
</dbReference>
<sequence>MRNLPPDFPSVVPQAGDALVLVARIDEWRDGEERLSAVERERLRHLTHPRTAETFVAGRSLLRAALAAVLGEAPETIGLTLGRHDKPALEAPGDLAFNLTHSDEHVALALTRGAEIGLDIEPTAPPEREAVAEVVMTPEELAAFRAVPGPERDKAFLSLWTRKEAILKAAGSGFSVEPRALAVGFGAEAGRATLPGYGGWFAVRAVERPGWPPMAVAFWNSEVGNTTLLEV</sequence>
<dbReference type="PANTHER" id="PTHR12215">
    <property type="entry name" value="PHOSPHOPANTETHEINE TRANSFERASE"/>
    <property type="match status" value="1"/>
</dbReference>
<dbReference type="GO" id="GO:0008897">
    <property type="term" value="F:holo-[acyl-carrier-protein] synthase activity"/>
    <property type="evidence" value="ECO:0007669"/>
    <property type="project" value="InterPro"/>
</dbReference>
<name>A0A917I7J5_9HYPH</name>
<dbReference type="Gene3D" id="3.90.470.20">
    <property type="entry name" value="4'-phosphopantetheinyl transferase domain"/>
    <property type="match status" value="1"/>
</dbReference>